<name>A0A3R6J4E6_9BACT</name>
<reference evidence="2" key="2">
    <citation type="submission" date="2022-11" db="EMBL/GenBank/DDBJ databases">
        <title>Genomic repertoires linked with pathogenic potency of arthritogenic Prevotella copri isolated from the gut of rheumatoid arthritis patients.</title>
        <authorList>
            <person name="Nii T."/>
            <person name="Maeda Y."/>
            <person name="Motooka D."/>
            <person name="Naito M."/>
            <person name="Matsumoto Y."/>
            <person name="Ogawa T."/>
            <person name="Oguro-Igashira E."/>
            <person name="Kishikawa T."/>
            <person name="Yamashita M."/>
            <person name="Koizumi S."/>
            <person name="Kurakawa T."/>
            <person name="Okumura R."/>
            <person name="Kayama H."/>
            <person name="Murakami M."/>
            <person name="Sakaguchi T."/>
            <person name="Das B."/>
            <person name="Nakamura S."/>
            <person name="Okada Y."/>
            <person name="Kumanogoh A."/>
            <person name="Takeda K."/>
        </authorList>
    </citation>
    <scope>NUCLEOTIDE SEQUENCE</scope>
    <source>
        <strain evidence="2">N016-13</strain>
    </source>
</reference>
<feature type="region of interest" description="Disordered" evidence="1">
    <location>
        <begin position="173"/>
        <end position="193"/>
    </location>
</feature>
<evidence type="ECO:0000256" key="1">
    <source>
        <dbReference type="SAM" id="MobiDB-lite"/>
    </source>
</evidence>
<dbReference type="PROSITE" id="PS51257">
    <property type="entry name" value="PROKAR_LIPOPROTEIN"/>
    <property type="match status" value="1"/>
</dbReference>
<evidence type="ECO:0000313" key="2">
    <source>
        <dbReference type="EMBL" id="MCW4094795.1"/>
    </source>
</evidence>
<comment type="caution">
    <text evidence="3">The sequence shown here is derived from an EMBL/GenBank/DDBJ whole genome shotgun (WGS) entry which is preliminary data.</text>
</comment>
<evidence type="ECO:0008006" key="5">
    <source>
        <dbReference type="Google" id="ProtNLM"/>
    </source>
</evidence>
<evidence type="ECO:0000313" key="4">
    <source>
        <dbReference type="Proteomes" id="UP000286211"/>
    </source>
</evidence>
<accession>A0A3R6J4E6</accession>
<gene>
    <name evidence="3" type="ORF">DW079_08995</name>
    <name evidence="2" type="ORF">ONT05_14840</name>
</gene>
<evidence type="ECO:0000313" key="3">
    <source>
        <dbReference type="EMBL" id="RHK09904.1"/>
    </source>
</evidence>
<proteinExistence type="predicted"/>
<organism evidence="3 4">
    <name type="scientific">Segatella copri</name>
    <dbReference type="NCBI Taxonomy" id="165179"/>
    <lineage>
        <taxon>Bacteria</taxon>
        <taxon>Pseudomonadati</taxon>
        <taxon>Bacteroidota</taxon>
        <taxon>Bacteroidia</taxon>
        <taxon>Bacteroidales</taxon>
        <taxon>Prevotellaceae</taxon>
        <taxon>Segatella</taxon>
    </lineage>
</organism>
<dbReference type="AlphaFoldDB" id="A0A3R6J4E6"/>
<dbReference type="RefSeq" id="WP_119236395.1">
    <property type="nucleotide sequence ID" value="NZ_JAPDUQ010000003.1"/>
</dbReference>
<dbReference type="EMBL" id="QRNB01000043">
    <property type="protein sequence ID" value="RHK09904.1"/>
    <property type="molecule type" value="Genomic_DNA"/>
</dbReference>
<dbReference type="Proteomes" id="UP001209074">
    <property type="component" value="Unassembled WGS sequence"/>
</dbReference>
<dbReference type="Proteomes" id="UP000286211">
    <property type="component" value="Unassembled WGS sequence"/>
</dbReference>
<protein>
    <recommendedName>
        <fullName evidence="5">DUF4878 domain-containing protein</fullName>
    </recommendedName>
</protein>
<dbReference type="EMBL" id="JAPDUS010000042">
    <property type="protein sequence ID" value="MCW4094795.1"/>
    <property type="molecule type" value="Genomic_DNA"/>
</dbReference>
<reference evidence="3 4" key="1">
    <citation type="submission" date="2018-08" db="EMBL/GenBank/DDBJ databases">
        <title>A genome reference for cultivated species of the human gut microbiota.</title>
        <authorList>
            <person name="Zou Y."/>
            <person name="Xue W."/>
            <person name="Luo G."/>
        </authorList>
    </citation>
    <scope>NUCLEOTIDE SEQUENCE [LARGE SCALE GENOMIC DNA]</scope>
    <source>
        <strain evidence="3 4">AF46-2NS</strain>
    </source>
</reference>
<sequence>MMKKVNIILGILFLAIASVTLSGCGEKKKNSPLTGFEQAITNADSVEVTHLVNQFFEYAENGNYDAAAGMLFKDNVDSVYNEPQPLDNKAMTDLKNMLSSLPIQSHKIDYIKFKEAYANEVKCTAIIMPAHDNVPEIKTVFYFKPIDYLGKWKLCMIDSHNGDRPVVDHAKKDSMQREYETEMREKNLEKLKK</sequence>